<dbReference type="GO" id="GO:0031410">
    <property type="term" value="C:cytoplasmic vesicle"/>
    <property type="evidence" value="ECO:0007669"/>
    <property type="project" value="TreeGrafter"/>
</dbReference>
<dbReference type="InParanoid" id="J4I917"/>
<dbReference type="HOGENOM" id="CLU_013430_7_0_1"/>
<evidence type="ECO:0000256" key="4">
    <source>
        <dbReference type="ARBA" id="ARBA00022692"/>
    </source>
</evidence>
<protein>
    <recommendedName>
        <fullName evidence="10">Cation efflux protein transmembrane domain-containing protein</fullName>
    </recommendedName>
</protein>
<feature type="transmembrane region" description="Helical" evidence="9">
    <location>
        <begin position="132"/>
        <end position="154"/>
    </location>
</feature>
<feature type="transmembrane region" description="Helical" evidence="9">
    <location>
        <begin position="441"/>
        <end position="462"/>
    </location>
</feature>
<feature type="transmembrane region" description="Helical" evidence="9">
    <location>
        <begin position="371"/>
        <end position="390"/>
    </location>
</feature>
<feature type="transmembrane region" description="Helical" evidence="9">
    <location>
        <begin position="166"/>
        <end position="183"/>
    </location>
</feature>
<evidence type="ECO:0000313" key="12">
    <source>
        <dbReference type="Proteomes" id="UP000006352"/>
    </source>
</evidence>
<dbReference type="Gene3D" id="1.20.1510.10">
    <property type="entry name" value="Cation efflux protein transmembrane domain"/>
    <property type="match status" value="2"/>
</dbReference>
<feature type="transmembrane region" description="Helical" evidence="9">
    <location>
        <begin position="89"/>
        <end position="112"/>
    </location>
</feature>
<keyword evidence="4 9" id="KW-0812">Transmembrane</keyword>
<evidence type="ECO:0000256" key="3">
    <source>
        <dbReference type="ARBA" id="ARBA00022448"/>
    </source>
</evidence>
<organism evidence="11 12">
    <name type="scientific">Fibroporia radiculosa</name>
    <dbReference type="NCBI Taxonomy" id="599839"/>
    <lineage>
        <taxon>Eukaryota</taxon>
        <taxon>Fungi</taxon>
        <taxon>Dikarya</taxon>
        <taxon>Basidiomycota</taxon>
        <taxon>Agaricomycotina</taxon>
        <taxon>Agaricomycetes</taxon>
        <taxon>Polyporales</taxon>
        <taxon>Fibroporiaceae</taxon>
        <taxon>Fibroporia</taxon>
    </lineage>
</organism>
<evidence type="ECO:0000313" key="11">
    <source>
        <dbReference type="EMBL" id="CCM00381.1"/>
    </source>
</evidence>
<dbReference type="InterPro" id="IPR002524">
    <property type="entry name" value="Cation_efflux"/>
</dbReference>
<dbReference type="RefSeq" id="XP_012179664.1">
    <property type="nucleotide sequence ID" value="XM_012324274.1"/>
</dbReference>
<feature type="transmembrane region" description="Helical" evidence="9">
    <location>
        <begin position="411"/>
        <end position="429"/>
    </location>
</feature>
<dbReference type="OrthoDB" id="78669at2759"/>
<evidence type="ECO:0000256" key="2">
    <source>
        <dbReference type="ARBA" id="ARBA00008873"/>
    </source>
</evidence>
<dbReference type="PANTHER" id="PTHR45755:SF4">
    <property type="entry name" value="ZINC TRANSPORTER 7"/>
    <property type="match status" value="1"/>
</dbReference>
<feature type="region of interest" description="Disordered" evidence="8">
    <location>
        <begin position="493"/>
        <end position="516"/>
    </location>
</feature>
<name>J4I917_9APHY</name>
<evidence type="ECO:0000256" key="5">
    <source>
        <dbReference type="ARBA" id="ARBA00022989"/>
    </source>
</evidence>
<dbReference type="EMBL" id="HE796980">
    <property type="protein sequence ID" value="CCM00381.1"/>
    <property type="molecule type" value="Genomic_DNA"/>
</dbReference>
<feature type="transmembrane region" description="Helical" evidence="9">
    <location>
        <begin position="340"/>
        <end position="359"/>
    </location>
</feature>
<dbReference type="GO" id="GO:0005385">
    <property type="term" value="F:zinc ion transmembrane transporter activity"/>
    <property type="evidence" value="ECO:0007669"/>
    <property type="project" value="InterPro"/>
</dbReference>
<dbReference type="PANTHER" id="PTHR45755">
    <property type="match status" value="1"/>
</dbReference>
<dbReference type="InterPro" id="IPR045316">
    <property type="entry name" value="Msc2-like"/>
</dbReference>
<proteinExistence type="inferred from homology"/>
<keyword evidence="7 9" id="KW-0472">Membrane</keyword>
<dbReference type="InterPro" id="IPR058533">
    <property type="entry name" value="Cation_efflux_TM"/>
</dbReference>
<feature type="transmembrane region" description="Helical" evidence="9">
    <location>
        <begin position="55"/>
        <end position="77"/>
    </location>
</feature>
<feature type="transmembrane region" description="Helical" evidence="9">
    <location>
        <begin position="198"/>
        <end position="217"/>
    </location>
</feature>
<evidence type="ECO:0000256" key="6">
    <source>
        <dbReference type="ARBA" id="ARBA00023065"/>
    </source>
</evidence>
<keyword evidence="6" id="KW-0406">Ion transport</keyword>
<evidence type="ECO:0000256" key="1">
    <source>
        <dbReference type="ARBA" id="ARBA00004141"/>
    </source>
</evidence>
<dbReference type="GO" id="GO:1904257">
    <property type="term" value="P:zinc ion import into Golgi lumen"/>
    <property type="evidence" value="ECO:0007669"/>
    <property type="project" value="TreeGrafter"/>
</dbReference>
<feature type="domain" description="Cation efflux protein transmembrane" evidence="10">
    <location>
        <begin position="340"/>
        <end position="634"/>
    </location>
</feature>
<accession>J4I917</accession>
<dbReference type="STRING" id="599839.J4I917"/>
<keyword evidence="5 9" id="KW-1133">Transmembrane helix</keyword>
<dbReference type="FunCoup" id="J4I917">
    <property type="interactions" value="150"/>
</dbReference>
<feature type="transmembrane region" description="Helical" evidence="9">
    <location>
        <begin position="610"/>
        <end position="628"/>
    </location>
</feature>
<comment type="subcellular location">
    <subcellularLocation>
        <location evidence="1">Membrane</location>
        <topology evidence="1">Multi-pass membrane protein</topology>
    </subcellularLocation>
</comment>
<dbReference type="Proteomes" id="UP000006352">
    <property type="component" value="Unassembled WGS sequence"/>
</dbReference>
<keyword evidence="12" id="KW-1185">Reference proteome</keyword>
<dbReference type="GeneID" id="24095292"/>
<dbReference type="GO" id="GO:0006882">
    <property type="term" value="P:intracellular zinc ion homeostasis"/>
    <property type="evidence" value="ECO:0007669"/>
    <property type="project" value="InterPro"/>
</dbReference>
<evidence type="ECO:0000256" key="9">
    <source>
        <dbReference type="SAM" id="Phobius"/>
    </source>
</evidence>
<feature type="transmembrane region" description="Helical" evidence="9">
    <location>
        <begin position="229"/>
        <end position="247"/>
    </location>
</feature>
<feature type="transmembrane region" description="Helical" evidence="9">
    <location>
        <begin position="578"/>
        <end position="604"/>
    </location>
</feature>
<reference evidence="11 12" key="1">
    <citation type="journal article" date="2012" name="Appl. Environ. Microbiol.">
        <title>Short-read sequencing for genomic analysis of the brown rot fungus Fibroporia radiculosa.</title>
        <authorList>
            <person name="Tang J.D."/>
            <person name="Perkins A.D."/>
            <person name="Sonstegard T.S."/>
            <person name="Schroeder S.G."/>
            <person name="Burgess S.C."/>
            <person name="Diehl S.V."/>
        </authorList>
    </citation>
    <scope>NUCLEOTIDE SEQUENCE [LARGE SCALE GENOMIC DNA]</scope>
    <source>
        <strain evidence="11 12">TFFH 294</strain>
    </source>
</reference>
<comment type="similarity">
    <text evidence="2">Belongs to the cation diffusion facilitator (CDF) transporter (TC 2.A.4) family. SLC30A subfamily.</text>
</comment>
<dbReference type="SUPFAM" id="SSF161111">
    <property type="entry name" value="Cation efflux protein transmembrane domain-like"/>
    <property type="match status" value="1"/>
</dbReference>
<gene>
    <name evidence="11" type="ORF">FIBRA_02411</name>
</gene>
<dbReference type="NCBIfam" id="TIGR01297">
    <property type="entry name" value="CDF"/>
    <property type="match status" value="1"/>
</dbReference>
<feature type="transmembrane region" description="Helical" evidence="9">
    <location>
        <begin position="267"/>
        <end position="285"/>
    </location>
</feature>
<evidence type="ECO:0000259" key="10">
    <source>
        <dbReference type="Pfam" id="PF01545"/>
    </source>
</evidence>
<evidence type="ECO:0000256" key="7">
    <source>
        <dbReference type="ARBA" id="ARBA00023136"/>
    </source>
</evidence>
<dbReference type="GO" id="GO:0016020">
    <property type="term" value="C:membrane"/>
    <property type="evidence" value="ECO:0007669"/>
    <property type="project" value="UniProtKB-SubCell"/>
</dbReference>
<keyword evidence="3" id="KW-0813">Transport</keyword>
<dbReference type="AlphaFoldDB" id="J4I917"/>
<feature type="transmembrane region" description="Helical" evidence="9">
    <location>
        <begin position="21"/>
        <end position="43"/>
    </location>
</feature>
<dbReference type="Pfam" id="PF01545">
    <property type="entry name" value="Cation_efflux"/>
    <property type="match status" value="1"/>
</dbReference>
<dbReference type="GO" id="GO:0005794">
    <property type="term" value="C:Golgi apparatus"/>
    <property type="evidence" value="ECO:0007669"/>
    <property type="project" value="TreeGrafter"/>
</dbReference>
<dbReference type="InterPro" id="IPR027469">
    <property type="entry name" value="Cation_efflux_TMD_sf"/>
</dbReference>
<sequence length="737" mass="80427">MDVAATDSRTRHSVALNPTAAGLRSAVLSQLAICNVLLVLATHSCKIYLLSADVGVFWLLLRVLGCGATGLVCWTAVSGQLRKKRAVEWSVLGMSSLLMFLKQAGLLTALYRLPSTRVILITHFSAVWLKTLLTPTSFFTSCAVVFALAISFLSDAAFFGENLRELLLAYGALVLEAIASAALDHTQNVLTSSLGEPMTHVMSTLGAFIFSVPLYMLRHVMAEEAFRPSVTIGSLAYIPLLAYVLLFQAPKATRIVKSPSTPSQFLVYSYLMTAFSSMFIGRVIFGRAIVLADFPVAALLMYALYPRLTAASAPTPYAATSRIVKAYLKSILSNPESRKIFYFLMLNMCYMLVQMLYGVWTNSLGLISDAIHMAFDCMAIGVGLIASVMARWPPNERFTYGYGRIETLSGFANGIFLILISLFIVFEAIQRLLDPPEMNTSQLLLVSSLGLGVNLFASPLALSSGGTLHSDLHSHTTDPIININGIDLQIASDRPSHSHHHSHTHSPSSTPNDHSQDLLVAIPHGLQAMDSPLTPSYKFGHDVHFETHHASAHTPNLHDHSHVHDHAHEGHSHNMRGVFLHVMADTLGSVGVIVSTLLIQWYGWTGFDPIASLFIAILIAASVIPLVIDTGKVLALDISDRETKIQKILSELSSIEGLASYTSPRFWPKDDSSIIGSIHIQLDVSPSSYDPTGPHSSKRTVFANVDRVVERVDKMLRNKIPGLEELTIQVEGSTTRS</sequence>
<evidence type="ECO:0000256" key="8">
    <source>
        <dbReference type="SAM" id="MobiDB-lite"/>
    </source>
</evidence>